<gene>
    <name evidence="2" type="ORF">RF11_09305</name>
</gene>
<evidence type="ECO:0000256" key="1">
    <source>
        <dbReference type="SAM" id="MobiDB-lite"/>
    </source>
</evidence>
<sequence length="111" mass="12751">MYLHASVKKINAVQRLRNEYVESYTQQDMNEMCENAITLLKRSHPQPHGTNSQEGTEQPSCLDINKKSRICYTHYGVIFYKFQQSELDPQADHMDVNPGINHQGSVSQNPV</sequence>
<protein>
    <submittedName>
        <fullName evidence="2">Uncharacterized protein</fullName>
    </submittedName>
</protein>
<evidence type="ECO:0000313" key="3">
    <source>
        <dbReference type="Proteomes" id="UP000031668"/>
    </source>
</evidence>
<dbReference type="AlphaFoldDB" id="A0A0C2MKG8"/>
<comment type="caution">
    <text evidence="2">The sequence shown here is derived from an EMBL/GenBank/DDBJ whole genome shotgun (WGS) entry which is preliminary data.</text>
</comment>
<keyword evidence="3" id="KW-1185">Reference proteome</keyword>
<accession>A0A0C2MKG8</accession>
<organism evidence="2 3">
    <name type="scientific">Thelohanellus kitauei</name>
    <name type="common">Myxosporean</name>
    <dbReference type="NCBI Taxonomy" id="669202"/>
    <lineage>
        <taxon>Eukaryota</taxon>
        <taxon>Metazoa</taxon>
        <taxon>Cnidaria</taxon>
        <taxon>Myxozoa</taxon>
        <taxon>Myxosporea</taxon>
        <taxon>Bivalvulida</taxon>
        <taxon>Platysporina</taxon>
        <taxon>Myxobolidae</taxon>
        <taxon>Thelohanellus</taxon>
    </lineage>
</organism>
<proteinExistence type="predicted"/>
<feature type="region of interest" description="Disordered" evidence="1">
    <location>
        <begin position="40"/>
        <end position="60"/>
    </location>
</feature>
<dbReference type="Proteomes" id="UP000031668">
    <property type="component" value="Unassembled WGS sequence"/>
</dbReference>
<name>A0A0C2MKG8_THEKT</name>
<evidence type="ECO:0000313" key="2">
    <source>
        <dbReference type="EMBL" id="KII64895.1"/>
    </source>
</evidence>
<feature type="compositionally biased region" description="Polar residues" evidence="1">
    <location>
        <begin position="100"/>
        <end position="111"/>
    </location>
</feature>
<feature type="region of interest" description="Disordered" evidence="1">
    <location>
        <begin position="90"/>
        <end position="111"/>
    </location>
</feature>
<reference evidence="2 3" key="1">
    <citation type="journal article" date="2014" name="Genome Biol. Evol.">
        <title>The genome of the myxosporean Thelohanellus kitauei shows adaptations to nutrient acquisition within its fish host.</title>
        <authorList>
            <person name="Yang Y."/>
            <person name="Xiong J."/>
            <person name="Zhou Z."/>
            <person name="Huo F."/>
            <person name="Miao W."/>
            <person name="Ran C."/>
            <person name="Liu Y."/>
            <person name="Zhang J."/>
            <person name="Feng J."/>
            <person name="Wang M."/>
            <person name="Wang M."/>
            <person name="Wang L."/>
            <person name="Yao B."/>
        </authorList>
    </citation>
    <scope>NUCLEOTIDE SEQUENCE [LARGE SCALE GENOMIC DNA]</scope>
    <source>
        <strain evidence="2">Wuqing</strain>
    </source>
</reference>
<dbReference type="EMBL" id="JWZT01004076">
    <property type="protein sequence ID" value="KII64895.1"/>
    <property type="molecule type" value="Genomic_DNA"/>
</dbReference>
<feature type="compositionally biased region" description="Polar residues" evidence="1">
    <location>
        <begin position="48"/>
        <end position="59"/>
    </location>
</feature>